<feature type="transmembrane region" description="Helical" evidence="6">
    <location>
        <begin position="354"/>
        <end position="374"/>
    </location>
</feature>
<feature type="transmembrane region" description="Helical" evidence="6">
    <location>
        <begin position="424"/>
        <end position="447"/>
    </location>
</feature>
<feature type="domain" description="Major facilitator superfamily (MFS) profile" evidence="7">
    <location>
        <begin position="71"/>
        <end position="516"/>
    </location>
</feature>
<accession>W9WIR5</accession>
<feature type="transmembrane region" description="Helical" evidence="6">
    <location>
        <begin position="69"/>
        <end position="90"/>
    </location>
</feature>
<dbReference type="PANTHER" id="PTHR23502:SF181">
    <property type="entry name" value="MAJOR FACILITATOR SUPERFAMILY (MFS) PROFILE DOMAIN-CONTAINING PROTEIN"/>
    <property type="match status" value="1"/>
</dbReference>
<dbReference type="PANTHER" id="PTHR23502">
    <property type="entry name" value="MAJOR FACILITATOR SUPERFAMILY"/>
    <property type="match status" value="1"/>
</dbReference>
<dbReference type="InterPro" id="IPR011701">
    <property type="entry name" value="MFS"/>
</dbReference>
<evidence type="ECO:0000256" key="6">
    <source>
        <dbReference type="SAM" id="Phobius"/>
    </source>
</evidence>
<evidence type="ECO:0000256" key="5">
    <source>
        <dbReference type="SAM" id="MobiDB-lite"/>
    </source>
</evidence>
<dbReference type="STRING" id="1182544.W9WIR5"/>
<dbReference type="AlphaFoldDB" id="W9WIR5"/>
<feature type="transmembrane region" description="Helical" evidence="6">
    <location>
        <begin position="194"/>
        <end position="218"/>
    </location>
</feature>
<evidence type="ECO:0000259" key="7">
    <source>
        <dbReference type="PROSITE" id="PS50850"/>
    </source>
</evidence>
<proteinExistence type="predicted"/>
<dbReference type="PROSITE" id="PS50850">
    <property type="entry name" value="MFS"/>
    <property type="match status" value="1"/>
</dbReference>
<feature type="transmembrane region" description="Helical" evidence="6">
    <location>
        <begin position="111"/>
        <end position="131"/>
    </location>
</feature>
<dbReference type="InterPro" id="IPR020846">
    <property type="entry name" value="MFS_dom"/>
</dbReference>
<organism evidence="8 9">
    <name type="scientific">Cladophialophora yegresii CBS 114405</name>
    <dbReference type="NCBI Taxonomy" id="1182544"/>
    <lineage>
        <taxon>Eukaryota</taxon>
        <taxon>Fungi</taxon>
        <taxon>Dikarya</taxon>
        <taxon>Ascomycota</taxon>
        <taxon>Pezizomycotina</taxon>
        <taxon>Eurotiomycetes</taxon>
        <taxon>Chaetothyriomycetidae</taxon>
        <taxon>Chaetothyriales</taxon>
        <taxon>Herpotrichiellaceae</taxon>
        <taxon>Cladophialophora</taxon>
    </lineage>
</organism>
<dbReference type="eggNOG" id="KOG0255">
    <property type="taxonomic scope" value="Eukaryota"/>
</dbReference>
<feature type="transmembrane region" description="Helical" evidence="6">
    <location>
        <begin position="311"/>
        <end position="334"/>
    </location>
</feature>
<dbReference type="Proteomes" id="UP000019473">
    <property type="component" value="Unassembled WGS sequence"/>
</dbReference>
<feature type="compositionally biased region" description="Basic and acidic residues" evidence="5">
    <location>
        <begin position="31"/>
        <end position="46"/>
    </location>
</feature>
<dbReference type="InterPro" id="IPR036259">
    <property type="entry name" value="MFS_trans_sf"/>
</dbReference>
<dbReference type="RefSeq" id="XP_007753078.1">
    <property type="nucleotide sequence ID" value="XM_007754888.1"/>
</dbReference>
<evidence type="ECO:0000313" key="9">
    <source>
        <dbReference type="Proteomes" id="UP000019473"/>
    </source>
</evidence>
<comment type="caution">
    <text evidence="8">The sequence shown here is derived from an EMBL/GenBank/DDBJ whole genome shotgun (WGS) entry which is preliminary data.</text>
</comment>
<dbReference type="Pfam" id="PF07690">
    <property type="entry name" value="MFS_1"/>
    <property type="match status" value="1"/>
</dbReference>
<dbReference type="GO" id="GO:0022857">
    <property type="term" value="F:transmembrane transporter activity"/>
    <property type="evidence" value="ECO:0007669"/>
    <property type="project" value="InterPro"/>
</dbReference>
<name>W9WIR5_9EURO</name>
<dbReference type="OrthoDB" id="2585655at2759"/>
<keyword evidence="4 6" id="KW-0472">Membrane</keyword>
<protein>
    <recommendedName>
        <fullName evidence="7">Major facilitator superfamily (MFS) profile domain-containing protein</fullName>
    </recommendedName>
</protein>
<feature type="transmembrane region" description="Helical" evidence="6">
    <location>
        <begin position="137"/>
        <end position="155"/>
    </location>
</feature>
<comment type="subcellular location">
    <subcellularLocation>
        <location evidence="1">Membrane</location>
        <topology evidence="1">Multi-pass membrane protein</topology>
    </subcellularLocation>
</comment>
<reference evidence="8 9" key="1">
    <citation type="submission" date="2013-03" db="EMBL/GenBank/DDBJ databases">
        <title>The Genome Sequence of Cladophialophora yegresii CBS 114405.</title>
        <authorList>
            <consortium name="The Broad Institute Genomics Platform"/>
            <person name="Cuomo C."/>
            <person name="de Hoog S."/>
            <person name="Gorbushina A."/>
            <person name="Walker B."/>
            <person name="Young S.K."/>
            <person name="Zeng Q."/>
            <person name="Gargeya S."/>
            <person name="Fitzgerald M."/>
            <person name="Haas B."/>
            <person name="Abouelleil A."/>
            <person name="Allen A.W."/>
            <person name="Alvarado L."/>
            <person name="Arachchi H.M."/>
            <person name="Berlin A.M."/>
            <person name="Chapman S.B."/>
            <person name="Gainer-Dewar J."/>
            <person name="Goldberg J."/>
            <person name="Griggs A."/>
            <person name="Gujja S."/>
            <person name="Hansen M."/>
            <person name="Howarth C."/>
            <person name="Imamovic A."/>
            <person name="Ireland A."/>
            <person name="Larimer J."/>
            <person name="McCowan C."/>
            <person name="Murphy C."/>
            <person name="Pearson M."/>
            <person name="Poon T.W."/>
            <person name="Priest M."/>
            <person name="Roberts A."/>
            <person name="Saif S."/>
            <person name="Shea T."/>
            <person name="Sisk P."/>
            <person name="Sykes S."/>
            <person name="Wortman J."/>
            <person name="Nusbaum C."/>
            <person name="Birren B."/>
        </authorList>
    </citation>
    <scope>NUCLEOTIDE SEQUENCE [LARGE SCALE GENOMIC DNA]</scope>
    <source>
        <strain evidence="8 9">CBS 114405</strain>
    </source>
</reference>
<feature type="transmembrane region" description="Helical" evidence="6">
    <location>
        <begin position="167"/>
        <end position="188"/>
    </location>
</feature>
<evidence type="ECO:0000256" key="1">
    <source>
        <dbReference type="ARBA" id="ARBA00004141"/>
    </source>
</evidence>
<evidence type="ECO:0000256" key="4">
    <source>
        <dbReference type="ARBA" id="ARBA00023136"/>
    </source>
</evidence>
<dbReference type="EMBL" id="AMGW01000001">
    <property type="protein sequence ID" value="EXJ64511.1"/>
    <property type="molecule type" value="Genomic_DNA"/>
</dbReference>
<gene>
    <name evidence="8" type="ORF">A1O7_00847</name>
</gene>
<evidence type="ECO:0000313" key="8">
    <source>
        <dbReference type="EMBL" id="EXJ64511.1"/>
    </source>
</evidence>
<feature type="transmembrane region" description="Helical" evidence="6">
    <location>
        <begin position="395"/>
        <end position="418"/>
    </location>
</feature>
<dbReference type="GeneID" id="19175463"/>
<dbReference type="GO" id="GO:0005886">
    <property type="term" value="C:plasma membrane"/>
    <property type="evidence" value="ECO:0007669"/>
    <property type="project" value="TreeGrafter"/>
</dbReference>
<dbReference type="SUPFAM" id="SSF103473">
    <property type="entry name" value="MFS general substrate transporter"/>
    <property type="match status" value="1"/>
</dbReference>
<feature type="compositionally biased region" description="Basic and acidic residues" evidence="5">
    <location>
        <begin position="14"/>
        <end position="24"/>
    </location>
</feature>
<keyword evidence="3 6" id="KW-1133">Transmembrane helix</keyword>
<sequence>MESSQGKTEVTYMEEGKGSSHDAADNTAEVDVQREATGDLKLDKHGLPLSPQPTDRKDDPLNWSPSLKLFVLLQVSFLAFLGPMAGAIVNPAFVPLSKQFNISIVEASYELTVYIVFAGIGPLFTVPLANVYGRRPVYILGNLLAAVTNIAAGYCNTWTGIMITRAFNGIGAGSPTAIGAATICDLYFMHERGFYMGIFTFFLTNGPHAASLLGGFIAQNLGWRKCFLIPVSPCPVRSSIILTGLSAQGYIQLGFCVVTIFCLPETIYSRRTIANQRERSFMDLLLFRKSSLHDRKLKFSDFLRPFYMLKYVAIVIPGLYYMTAFGFGSVMFAATGSQLFRSLYHFNVAQTGMLLSIPLLIGCLIGEMNAGWLTDWMVYRYAKKNGGRREPEPRINALVLAALCPIGIIIDGVCLSHYRTTSWVGAAFGMGIANFGLQIATTVTYTYCTDCYKPQSSEISSILNVFRNVFSMTISFYAIPLGEKIQFQYAWLTFTMIHIVFMIPMVLLRFKGVQWRNSSWQKPPTFHNDI</sequence>
<feature type="transmembrane region" description="Helical" evidence="6">
    <location>
        <begin position="459"/>
        <end position="479"/>
    </location>
</feature>
<keyword evidence="2 6" id="KW-0812">Transmembrane</keyword>
<evidence type="ECO:0000256" key="3">
    <source>
        <dbReference type="ARBA" id="ARBA00022989"/>
    </source>
</evidence>
<dbReference type="VEuPathDB" id="FungiDB:A1O7_00847"/>
<dbReference type="HOGENOM" id="CLU_008455_13_7_1"/>
<keyword evidence="9" id="KW-1185">Reference proteome</keyword>
<feature type="region of interest" description="Disordered" evidence="5">
    <location>
        <begin position="1"/>
        <end position="60"/>
    </location>
</feature>
<dbReference type="Gene3D" id="1.20.1250.20">
    <property type="entry name" value="MFS general substrate transporter like domains"/>
    <property type="match status" value="1"/>
</dbReference>
<feature type="transmembrane region" description="Helical" evidence="6">
    <location>
        <begin position="491"/>
        <end position="510"/>
    </location>
</feature>
<evidence type="ECO:0000256" key="2">
    <source>
        <dbReference type="ARBA" id="ARBA00022692"/>
    </source>
</evidence>